<keyword evidence="1" id="KW-0540">Nuclease</keyword>
<dbReference type="KEGG" id="bmic:BMR1_01G02805"/>
<keyword evidence="2" id="KW-0378">Hydrolase</keyword>
<dbReference type="InterPro" id="IPR036397">
    <property type="entry name" value="RNaseH_sf"/>
</dbReference>
<dbReference type="GeneID" id="24423633"/>
<evidence type="ECO:0000313" key="5">
    <source>
        <dbReference type="Proteomes" id="UP000002899"/>
    </source>
</evidence>
<evidence type="ECO:0000259" key="3">
    <source>
        <dbReference type="Pfam" id="PF01612"/>
    </source>
</evidence>
<dbReference type="InterPro" id="IPR002562">
    <property type="entry name" value="3'-5'_exonuclease_dom"/>
</dbReference>
<dbReference type="GO" id="GO:0008408">
    <property type="term" value="F:3'-5' exonuclease activity"/>
    <property type="evidence" value="ECO:0007669"/>
    <property type="project" value="InterPro"/>
</dbReference>
<feature type="domain" description="3'-5' exonuclease" evidence="3">
    <location>
        <begin position="135"/>
        <end position="256"/>
    </location>
</feature>
<dbReference type="RefSeq" id="XP_021337518.1">
    <property type="nucleotide sequence ID" value="XM_021482929.1"/>
</dbReference>
<protein>
    <submittedName>
        <fullName evidence="4">DNA binding protein, putative</fullName>
    </submittedName>
</protein>
<evidence type="ECO:0000256" key="1">
    <source>
        <dbReference type="ARBA" id="ARBA00022722"/>
    </source>
</evidence>
<sequence length="388" mass="43714">MYGFLRLTFLSVLSQPQIIHAYKLINHIKIPFTTFYSAGISYSTFSNDNTSHNTSPISPNENKNVEFKGRLIYINGTNKHLYDGPLETLLGSDLIGLDTESPIIPYRDSKGNLASLIDNQRPSFTANCSMPCPTVIQISGPEVCLVYNLKSMGITADDKLPDSLVQVLKNPNITKVSHGNSDFYLLKRYFDVECINTVDLYRVCVAINSKSRSLQGAVAIYMGLNLDKTLQKSNWDSEQLTEDQIKYAATDAWISREFLISLRARYGLSRLPCETSNQTKTEENASYTNIDNCLTQTKVPYTNNQSTYKVFEEFNDCPFASLLNICLSRGYDFEFNNMEKGTLGIKSILSVTIFGEKLVSKSNEWHKDIISARKDAAQQLLDILNIKK</sequence>
<name>A0A1N6LX15_BABMR</name>
<dbReference type="GO" id="GO:0006139">
    <property type="term" value="P:nucleobase-containing compound metabolic process"/>
    <property type="evidence" value="ECO:0007669"/>
    <property type="project" value="InterPro"/>
</dbReference>
<reference evidence="4 5" key="2">
    <citation type="journal article" date="2013" name="PLoS ONE">
        <title>Whole genome mapping and re-organization of the nuclear and mitochondrial genomes of Babesia microti isolates.</title>
        <authorList>
            <person name="Cornillot E."/>
            <person name="Dassouli A."/>
            <person name="Garg A."/>
            <person name="Pachikara N."/>
            <person name="Randazzo S."/>
            <person name="Depoix D."/>
            <person name="Carcy B."/>
            <person name="Delbecq S."/>
            <person name="Frutos R."/>
            <person name="Silva J.C."/>
            <person name="Sutton R."/>
            <person name="Krause P.J."/>
            <person name="Mamoun C.B."/>
        </authorList>
    </citation>
    <scope>NUCLEOTIDE SEQUENCE [LARGE SCALE GENOMIC DNA]</scope>
    <source>
        <strain evidence="4 5">RI</strain>
    </source>
</reference>
<dbReference type="OrthoDB" id="1920326at2759"/>
<proteinExistence type="predicted"/>
<dbReference type="InterPro" id="IPR051132">
    <property type="entry name" value="3-5_Exonuclease_domain"/>
</dbReference>
<reference evidence="4 5" key="3">
    <citation type="journal article" date="2016" name="Sci. Rep.">
        <title>Genome-wide diversity and gene expression profiling of Babesia microti isolates identify polymorphic genes that mediate host-pathogen interactions.</title>
        <authorList>
            <person name="Silva J.C."/>
            <person name="Cornillot E."/>
            <person name="McCracken C."/>
            <person name="Usmani-Brown S."/>
            <person name="Dwivedi A."/>
            <person name="Ifeonu O.O."/>
            <person name="Crabtree J."/>
            <person name="Gotia H.T."/>
            <person name="Virji A.Z."/>
            <person name="Reynes C."/>
            <person name="Colinge J."/>
            <person name="Kumar V."/>
            <person name="Lawres L."/>
            <person name="Pazzi J.E."/>
            <person name="Pablo J.V."/>
            <person name="Hung C."/>
            <person name="Brancato J."/>
            <person name="Kumari P."/>
            <person name="Orvis J."/>
            <person name="Tretina K."/>
            <person name="Chibucos M."/>
            <person name="Ott S."/>
            <person name="Sadzewicz L."/>
            <person name="Sengamalay N."/>
            <person name="Shetty A.C."/>
            <person name="Su Q."/>
            <person name="Tallon L."/>
            <person name="Fraser C.M."/>
            <person name="Frutos R."/>
            <person name="Molina D.M."/>
            <person name="Krause P.J."/>
            <person name="Ben Mamoun C."/>
        </authorList>
    </citation>
    <scope>NUCLEOTIDE SEQUENCE [LARGE SCALE GENOMIC DNA]</scope>
    <source>
        <strain evidence="4 5">RI</strain>
    </source>
</reference>
<gene>
    <name evidence="4" type="ORF">BMR1_01G02805</name>
</gene>
<dbReference type="VEuPathDB" id="PiroplasmaDB:BMR1_01G02805"/>
<dbReference type="PANTHER" id="PTHR13620:SF104">
    <property type="entry name" value="EXONUCLEASE 3'-5' DOMAIN-CONTAINING PROTEIN 2"/>
    <property type="match status" value="1"/>
</dbReference>
<dbReference type="Pfam" id="PF01612">
    <property type="entry name" value="DNA_pol_A_exo1"/>
    <property type="match status" value="1"/>
</dbReference>
<dbReference type="GO" id="GO:0005737">
    <property type="term" value="C:cytoplasm"/>
    <property type="evidence" value="ECO:0007669"/>
    <property type="project" value="TreeGrafter"/>
</dbReference>
<dbReference type="AlphaFoldDB" id="A0A1N6LX15"/>
<keyword evidence="5" id="KW-1185">Reference proteome</keyword>
<evidence type="ECO:0000256" key="2">
    <source>
        <dbReference type="ARBA" id="ARBA00022801"/>
    </source>
</evidence>
<reference evidence="4 5" key="1">
    <citation type="journal article" date="2012" name="Nucleic Acids Res.">
        <title>Sequencing of the smallest Apicomplexan genome from the human pathogen Babesia microti.</title>
        <authorList>
            <person name="Cornillot E."/>
            <person name="Hadj-Kaddour K."/>
            <person name="Dassouli A."/>
            <person name="Noel B."/>
            <person name="Ranwez V."/>
            <person name="Vacherie B."/>
            <person name="Augagneur Y."/>
            <person name="Bres V."/>
            <person name="Duclos A."/>
            <person name="Randazzo S."/>
            <person name="Carcy B."/>
            <person name="Debierre-Grockiego F."/>
            <person name="Delbecq S."/>
            <person name="Moubri-Menage K."/>
            <person name="Shams-Eldin H."/>
            <person name="Usmani-Brown S."/>
            <person name="Bringaud F."/>
            <person name="Wincker P."/>
            <person name="Vivares C.P."/>
            <person name="Schwarz R.T."/>
            <person name="Schetters T.P."/>
            <person name="Krause P.J."/>
            <person name="Gorenflot A."/>
            <person name="Berry V."/>
            <person name="Barbe V."/>
            <person name="Ben Mamoun C."/>
        </authorList>
    </citation>
    <scope>NUCLEOTIDE SEQUENCE [LARGE SCALE GENOMIC DNA]</scope>
    <source>
        <strain evidence="4 5">RI</strain>
    </source>
</reference>
<dbReference type="Proteomes" id="UP000002899">
    <property type="component" value="Chromosome I"/>
</dbReference>
<dbReference type="SUPFAM" id="SSF53098">
    <property type="entry name" value="Ribonuclease H-like"/>
    <property type="match status" value="1"/>
</dbReference>
<accession>A0A1N6LX15</accession>
<dbReference type="InterPro" id="IPR012337">
    <property type="entry name" value="RNaseH-like_sf"/>
</dbReference>
<dbReference type="GO" id="GO:0003676">
    <property type="term" value="F:nucleic acid binding"/>
    <property type="evidence" value="ECO:0007669"/>
    <property type="project" value="InterPro"/>
</dbReference>
<evidence type="ECO:0000313" key="4">
    <source>
        <dbReference type="EMBL" id="SIO73419.1"/>
    </source>
</evidence>
<organism evidence="4 5">
    <name type="scientific">Babesia microti (strain RI)</name>
    <dbReference type="NCBI Taxonomy" id="1133968"/>
    <lineage>
        <taxon>Eukaryota</taxon>
        <taxon>Sar</taxon>
        <taxon>Alveolata</taxon>
        <taxon>Apicomplexa</taxon>
        <taxon>Aconoidasida</taxon>
        <taxon>Piroplasmida</taxon>
        <taxon>Babesiidae</taxon>
        <taxon>Babesia</taxon>
    </lineage>
</organism>
<dbReference type="EMBL" id="FO082871">
    <property type="protein sequence ID" value="SIO73419.1"/>
    <property type="molecule type" value="Genomic_DNA"/>
</dbReference>
<dbReference type="PANTHER" id="PTHR13620">
    <property type="entry name" value="3-5 EXONUCLEASE"/>
    <property type="match status" value="1"/>
</dbReference>
<dbReference type="Gene3D" id="3.30.420.10">
    <property type="entry name" value="Ribonuclease H-like superfamily/Ribonuclease H"/>
    <property type="match status" value="1"/>
</dbReference>
<dbReference type="GO" id="GO:0005634">
    <property type="term" value="C:nucleus"/>
    <property type="evidence" value="ECO:0007669"/>
    <property type="project" value="TreeGrafter"/>
</dbReference>
<dbReference type="CDD" id="cd06141">
    <property type="entry name" value="WRN_exo"/>
    <property type="match status" value="1"/>
</dbReference>